<dbReference type="STRING" id="1195236.CTER_0729"/>
<proteinExistence type="predicted"/>
<comment type="caution">
    <text evidence="1">The sequence shown here is derived from an EMBL/GenBank/DDBJ whole genome shotgun (WGS) entry which is preliminary data.</text>
</comment>
<dbReference type="AlphaFoldDB" id="S0FM07"/>
<dbReference type="PATRIC" id="fig|1195236.3.peg.1026"/>
<name>S0FM07_RUMCE</name>
<organism evidence="1 2">
    <name type="scientific">Ruminiclostridium cellobioparum subsp. termitidis CT1112</name>
    <dbReference type="NCBI Taxonomy" id="1195236"/>
    <lineage>
        <taxon>Bacteria</taxon>
        <taxon>Bacillati</taxon>
        <taxon>Bacillota</taxon>
        <taxon>Clostridia</taxon>
        <taxon>Eubacteriales</taxon>
        <taxon>Oscillospiraceae</taxon>
        <taxon>Ruminiclostridium</taxon>
    </lineage>
</organism>
<protein>
    <submittedName>
        <fullName evidence="1">Uncharacterized protein</fullName>
    </submittedName>
</protein>
<sequence>MIQIDDAGSGSFVGGTCIGFYRPETNEYYFDIIPVELYAIDNFKKKLYLDNVVEIAKKAFKALKVNQHETIEICRGYMFEKLKPWLTDNGFCWYVTQITGRIQEVVEKNFELYTIKLGLPEEYIKYTRYPFHFHKLLRWVLSDYSNRIPLCKVGWKSWQKLKDITPSISYAKMEHVNYYCLKCGKRIRKGSNVAVLKFYSNQLNYIYLHKGCEVQHLKAGDAAMPAQPLR</sequence>
<dbReference type="Proteomes" id="UP000014155">
    <property type="component" value="Unassembled WGS sequence"/>
</dbReference>
<gene>
    <name evidence="1" type="ORF">CTER_0729</name>
</gene>
<dbReference type="eggNOG" id="ENOG502ZBVW">
    <property type="taxonomic scope" value="Bacteria"/>
</dbReference>
<dbReference type="EMBL" id="AORV01000021">
    <property type="protein sequence ID" value="EMS73265.1"/>
    <property type="molecule type" value="Genomic_DNA"/>
</dbReference>
<evidence type="ECO:0000313" key="1">
    <source>
        <dbReference type="EMBL" id="EMS73265.1"/>
    </source>
</evidence>
<evidence type="ECO:0000313" key="2">
    <source>
        <dbReference type="Proteomes" id="UP000014155"/>
    </source>
</evidence>
<accession>S0FM07</accession>
<reference evidence="1 2" key="1">
    <citation type="journal article" date="2013" name="Genome Announc.">
        <title>Draft Genome Sequence of the Cellulolytic, Mesophilic, Anaerobic Bacterium Clostridium termitidis Strain CT1112 (DSM 5398).</title>
        <authorList>
            <person name="Lal S."/>
            <person name="Ramachandran U."/>
            <person name="Zhang X."/>
            <person name="Munir R."/>
            <person name="Sparling R."/>
            <person name="Levin D.B."/>
        </authorList>
    </citation>
    <scope>NUCLEOTIDE SEQUENCE [LARGE SCALE GENOMIC DNA]</scope>
    <source>
        <strain evidence="1 2">CT1112</strain>
    </source>
</reference>
<keyword evidence="2" id="KW-1185">Reference proteome</keyword>
<dbReference type="RefSeq" id="WP_004624175.1">
    <property type="nucleotide sequence ID" value="NZ_AORV01000021.1"/>
</dbReference>